<sequence>MYTPCLCINILLLCFLELQLNKRIKQCKNSKYVIWGGPVTSFTNLTHNEEKRN</sequence>
<proteinExistence type="predicted"/>
<evidence type="ECO:0000256" key="1">
    <source>
        <dbReference type="SAM" id="SignalP"/>
    </source>
</evidence>
<gene>
    <name evidence="2" type="ORF">BAE44_0022421</name>
</gene>
<dbReference type="Proteomes" id="UP000095767">
    <property type="component" value="Unassembled WGS sequence"/>
</dbReference>
<reference evidence="2 3" key="1">
    <citation type="submission" date="2016-09" db="EMBL/GenBank/DDBJ databases">
        <title>The draft genome of Dichanthelium oligosanthes: A C3 panicoid grass species.</title>
        <authorList>
            <person name="Studer A.J."/>
            <person name="Schnable J.C."/>
            <person name="Brutnell T.P."/>
        </authorList>
    </citation>
    <scope>NUCLEOTIDE SEQUENCE [LARGE SCALE GENOMIC DNA]</scope>
    <source>
        <strain evidence="3">cv. Kellogg 1175</strain>
        <tissue evidence="2">Leaf</tissue>
    </source>
</reference>
<keyword evidence="1" id="KW-0732">Signal</keyword>
<name>A0A1E5UUK4_9POAL</name>
<feature type="signal peptide" evidence="1">
    <location>
        <begin position="1"/>
        <end position="21"/>
    </location>
</feature>
<dbReference type="AlphaFoldDB" id="A0A1E5UUK4"/>
<organism evidence="2 3">
    <name type="scientific">Dichanthelium oligosanthes</name>
    <dbReference type="NCBI Taxonomy" id="888268"/>
    <lineage>
        <taxon>Eukaryota</taxon>
        <taxon>Viridiplantae</taxon>
        <taxon>Streptophyta</taxon>
        <taxon>Embryophyta</taxon>
        <taxon>Tracheophyta</taxon>
        <taxon>Spermatophyta</taxon>
        <taxon>Magnoliopsida</taxon>
        <taxon>Liliopsida</taxon>
        <taxon>Poales</taxon>
        <taxon>Poaceae</taxon>
        <taxon>PACMAD clade</taxon>
        <taxon>Panicoideae</taxon>
        <taxon>Panicodae</taxon>
        <taxon>Paniceae</taxon>
        <taxon>Dichantheliinae</taxon>
        <taxon>Dichanthelium</taxon>
    </lineage>
</organism>
<evidence type="ECO:0000313" key="2">
    <source>
        <dbReference type="EMBL" id="OEL16566.1"/>
    </source>
</evidence>
<comment type="caution">
    <text evidence="2">The sequence shown here is derived from an EMBL/GenBank/DDBJ whole genome shotgun (WGS) entry which is preliminary data.</text>
</comment>
<evidence type="ECO:0000313" key="3">
    <source>
        <dbReference type="Proteomes" id="UP000095767"/>
    </source>
</evidence>
<accession>A0A1E5UUK4</accession>
<dbReference type="EMBL" id="LWDX02062625">
    <property type="protein sequence ID" value="OEL16566.1"/>
    <property type="molecule type" value="Genomic_DNA"/>
</dbReference>
<keyword evidence="3" id="KW-1185">Reference proteome</keyword>
<feature type="chain" id="PRO_5009187369" evidence="1">
    <location>
        <begin position="22"/>
        <end position="53"/>
    </location>
</feature>
<protein>
    <submittedName>
        <fullName evidence="2">Uncharacterized protein</fullName>
    </submittedName>
</protein>